<reference evidence="1" key="2">
    <citation type="journal article" date="2020" name="Nat. Commun.">
        <title>Large-scale genome sequencing of mycorrhizal fungi provides insights into the early evolution of symbiotic traits.</title>
        <authorList>
            <person name="Miyauchi S."/>
            <person name="Kiss E."/>
            <person name="Kuo A."/>
            <person name="Drula E."/>
            <person name="Kohler A."/>
            <person name="Sanchez-Garcia M."/>
            <person name="Morin E."/>
            <person name="Andreopoulos B."/>
            <person name="Barry K.W."/>
            <person name="Bonito G."/>
            <person name="Buee M."/>
            <person name="Carver A."/>
            <person name="Chen C."/>
            <person name="Cichocki N."/>
            <person name="Clum A."/>
            <person name="Culley D."/>
            <person name="Crous P.W."/>
            <person name="Fauchery L."/>
            <person name="Girlanda M."/>
            <person name="Hayes R.D."/>
            <person name="Keri Z."/>
            <person name="LaButti K."/>
            <person name="Lipzen A."/>
            <person name="Lombard V."/>
            <person name="Magnuson J."/>
            <person name="Maillard F."/>
            <person name="Murat C."/>
            <person name="Nolan M."/>
            <person name="Ohm R.A."/>
            <person name="Pangilinan J."/>
            <person name="Pereira M.F."/>
            <person name="Perotto S."/>
            <person name="Peter M."/>
            <person name="Pfister S."/>
            <person name="Riley R."/>
            <person name="Sitrit Y."/>
            <person name="Stielow J.B."/>
            <person name="Szollosi G."/>
            <person name="Zifcakova L."/>
            <person name="Stursova M."/>
            <person name="Spatafora J.W."/>
            <person name="Tedersoo L."/>
            <person name="Vaario L.M."/>
            <person name="Yamada A."/>
            <person name="Yan M."/>
            <person name="Wang P."/>
            <person name="Xu J."/>
            <person name="Bruns T."/>
            <person name="Baldrian P."/>
            <person name="Vilgalys R."/>
            <person name="Dunand C."/>
            <person name="Henrissat B."/>
            <person name="Grigoriev I.V."/>
            <person name="Hibbett D."/>
            <person name="Nagy L.G."/>
            <person name="Martin F.M."/>
        </authorList>
    </citation>
    <scope>NUCLEOTIDE SEQUENCE</scope>
    <source>
        <strain evidence="1">BED1</strain>
    </source>
</reference>
<comment type="caution">
    <text evidence="1">The sequence shown here is derived from an EMBL/GenBank/DDBJ whole genome shotgun (WGS) entry which is preliminary data.</text>
</comment>
<reference evidence="1" key="1">
    <citation type="submission" date="2019-10" db="EMBL/GenBank/DDBJ databases">
        <authorList>
            <consortium name="DOE Joint Genome Institute"/>
            <person name="Kuo A."/>
            <person name="Miyauchi S."/>
            <person name="Kiss E."/>
            <person name="Drula E."/>
            <person name="Kohler A."/>
            <person name="Sanchez-Garcia M."/>
            <person name="Andreopoulos B."/>
            <person name="Barry K.W."/>
            <person name="Bonito G."/>
            <person name="Buee M."/>
            <person name="Carver A."/>
            <person name="Chen C."/>
            <person name="Cichocki N."/>
            <person name="Clum A."/>
            <person name="Culley D."/>
            <person name="Crous P.W."/>
            <person name="Fauchery L."/>
            <person name="Girlanda M."/>
            <person name="Hayes R."/>
            <person name="Keri Z."/>
            <person name="LaButti K."/>
            <person name="Lipzen A."/>
            <person name="Lombard V."/>
            <person name="Magnuson J."/>
            <person name="Maillard F."/>
            <person name="Morin E."/>
            <person name="Murat C."/>
            <person name="Nolan M."/>
            <person name="Ohm R."/>
            <person name="Pangilinan J."/>
            <person name="Pereira M."/>
            <person name="Perotto S."/>
            <person name="Peter M."/>
            <person name="Riley R."/>
            <person name="Sitrit Y."/>
            <person name="Stielow B."/>
            <person name="Szollosi G."/>
            <person name="Zifcakova L."/>
            <person name="Stursova M."/>
            <person name="Spatafora J.W."/>
            <person name="Tedersoo L."/>
            <person name="Vaario L.-M."/>
            <person name="Yamada A."/>
            <person name="Yan M."/>
            <person name="Wang P."/>
            <person name="Xu J."/>
            <person name="Bruns T."/>
            <person name="Baldrian P."/>
            <person name="Vilgalys R."/>
            <person name="Henrissat B."/>
            <person name="Grigoriev I.V."/>
            <person name="Hibbett D."/>
            <person name="Nagy L.G."/>
            <person name="Martin F.M."/>
        </authorList>
    </citation>
    <scope>NUCLEOTIDE SEQUENCE</scope>
    <source>
        <strain evidence="1">BED1</strain>
    </source>
</reference>
<gene>
    <name evidence="1" type="ORF">L210DRAFT_869498</name>
</gene>
<name>A0AAD4BK43_BOLED</name>
<dbReference type="AlphaFoldDB" id="A0AAD4BK43"/>
<proteinExistence type="predicted"/>
<sequence>MTPFDNAVSLGIVGGDPDVLDTIPVGEGEVLEDERGEGGGIFRMQHMPFRVHRQHAAGLDDIPIAARLGHHRKPYSTLIIFALSGWYGRRYMETVGLLSLALVAGPDKPFYIIDEHWPPEAKQEPGPDCINSLVPEVVMGFLDQSVPLMLCYD</sequence>
<organism evidence="1 2">
    <name type="scientific">Boletus edulis BED1</name>
    <dbReference type="NCBI Taxonomy" id="1328754"/>
    <lineage>
        <taxon>Eukaryota</taxon>
        <taxon>Fungi</taxon>
        <taxon>Dikarya</taxon>
        <taxon>Basidiomycota</taxon>
        <taxon>Agaricomycotina</taxon>
        <taxon>Agaricomycetes</taxon>
        <taxon>Agaricomycetidae</taxon>
        <taxon>Boletales</taxon>
        <taxon>Boletineae</taxon>
        <taxon>Boletaceae</taxon>
        <taxon>Boletoideae</taxon>
        <taxon>Boletus</taxon>
    </lineage>
</organism>
<evidence type="ECO:0000313" key="1">
    <source>
        <dbReference type="EMBL" id="KAF8432354.1"/>
    </source>
</evidence>
<keyword evidence="2" id="KW-1185">Reference proteome</keyword>
<accession>A0AAD4BK43</accession>
<dbReference type="Proteomes" id="UP001194468">
    <property type="component" value="Unassembled WGS sequence"/>
</dbReference>
<dbReference type="EMBL" id="WHUW01000041">
    <property type="protein sequence ID" value="KAF8432354.1"/>
    <property type="molecule type" value="Genomic_DNA"/>
</dbReference>
<evidence type="ECO:0000313" key="2">
    <source>
        <dbReference type="Proteomes" id="UP001194468"/>
    </source>
</evidence>
<protein>
    <submittedName>
        <fullName evidence="1">Uncharacterized protein</fullName>
    </submittedName>
</protein>